<dbReference type="Proteomes" id="UP000242592">
    <property type="component" value="Unassembled WGS sequence"/>
</dbReference>
<dbReference type="PANTHER" id="PTHR23135">
    <property type="entry name" value="MUR LIGASE FAMILY MEMBER"/>
    <property type="match status" value="1"/>
</dbReference>
<comment type="caution">
    <text evidence="9">Lacks conserved residue(s) required for the propagation of feature annotation.</text>
</comment>
<evidence type="ECO:0000313" key="13">
    <source>
        <dbReference type="EMBL" id="SHH47793.1"/>
    </source>
</evidence>
<comment type="function">
    <text evidence="9">Catalyzes the addition of an amino acid to the nucleotide precursor UDP-N-acetylmuramoyl-L-alanyl-D-glutamate (UMAG) in the biosynthesis of bacterial cell-wall peptidoglycan.</text>
</comment>
<dbReference type="GO" id="GO:0008360">
    <property type="term" value="P:regulation of cell shape"/>
    <property type="evidence" value="ECO:0007669"/>
    <property type="project" value="UniProtKB-KW"/>
</dbReference>
<protein>
    <recommendedName>
        <fullName evidence="9">UDP-N-acetylmuramyl-tripeptide synthetase</fullName>
        <ecNumber evidence="9">6.3.2.-</ecNumber>
    </recommendedName>
    <alternativeName>
        <fullName evidence="9">UDP-MurNAc-tripeptide synthetase</fullName>
    </alternativeName>
</protein>
<evidence type="ECO:0000259" key="11">
    <source>
        <dbReference type="Pfam" id="PF02875"/>
    </source>
</evidence>
<evidence type="ECO:0000256" key="8">
    <source>
        <dbReference type="ARBA" id="ARBA00023316"/>
    </source>
</evidence>
<feature type="binding site" evidence="9">
    <location>
        <position position="160"/>
    </location>
    <ligand>
        <name>UDP-N-acetyl-alpha-D-muramoyl-L-alanyl-D-glutamate</name>
        <dbReference type="ChEBI" id="CHEBI:83900"/>
    </ligand>
</feature>
<keyword evidence="6 9" id="KW-0133">Cell shape</keyword>
<feature type="binding site" evidence="9">
    <location>
        <position position="196"/>
    </location>
    <ligand>
        <name>UDP-N-acetyl-alpha-D-muramoyl-L-alanyl-D-glutamate</name>
        <dbReference type="ChEBI" id="CHEBI:83900"/>
    </ligand>
</feature>
<dbReference type="Gene3D" id="3.40.1390.10">
    <property type="entry name" value="MurE/MurF, N-terminal domain"/>
    <property type="match status" value="1"/>
</dbReference>
<dbReference type="InterPro" id="IPR013221">
    <property type="entry name" value="Mur_ligase_cen"/>
</dbReference>
<comment type="subcellular location">
    <subcellularLocation>
        <location evidence="9 10">Cytoplasm</location>
    </subcellularLocation>
</comment>
<dbReference type="GO" id="GO:0004326">
    <property type="term" value="F:tetrahydrofolylpolyglutamate synthase activity"/>
    <property type="evidence" value="ECO:0007669"/>
    <property type="project" value="InterPro"/>
</dbReference>
<dbReference type="InterPro" id="IPR018109">
    <property type="entry name" value="Folylpolyglutamate_synth_CS"/>
</dbReference>
<dbReference type="Pfam" id="PF08245">
    <property type="entry name" value="Mur_ligase_M"/>
    <property type="match status" value="1"/>
</dbReference>
<evidence type="ECO:0000256" key="6">
    <source>
        <dbReference type="ARBA" id="ARBA00022960"/>
    </source>
</evidence>
<dbReference type="InterPro" id="IPR036565">
    <property type="entry name" value="Mur-like_cat_sf"/>
</dbReference>
<dbReference type="NCBIfam" id="TIGR01085">
    <property type="entry name" value="murE"/>
    <property type="match status" value="1"/>
</dbReference>
<keyword evidence="4 9" id="KW-0547">Nucleotide-binding</keyword>
<dbReference type="SUPFAM" id="SSF53244">
    <property type="entry name" value="MurD-like peptide ligases, peptide-binding domain"/>
    <property type="match status" value="1"/>
</dbReference>
<keyword evidence="7 9" id="KW-0573">Peptidoglycan synthesis</keyword>
<evidence type="ECO:0000256" key="3">
    <source>
        <dbReference type="ARBA" id="ARBA00022598"/>
    </source>
</evidence>
<feature type="modified residue" description="N6-carboxylysine" evidence="9">
    <location>
        <position position="228"/>
    </location>
</feature>
<dbReference type="GO" id="GO:0009252">
    <property type="term" value="P:peptidoglycan biosynthetic process"/>
    <property type="evidence" value="ECO:0007669"/>
    <property type="project" value="UniProtKB-UniRule"/>
</dbReference>
<evidence type="ECO:0000256" key="2">
    <source>
        <dbReference type="ARBA" id="ARBA00022490"/>
    </source>
</evidence>
<keyword evidence="3 9" id="KW-0436">Ligase</keyword>
<feature type="domain" description="Mur ligase C-terminal" evidence="11">
    <location>
        <begin position="336"/>
        <end position="464"/>
    </location>
</feature>
<reference evidence="14" key="1">
    <citation type="submission" date="2016-11" db="EMBL/GenBank/DDBJ databases">
        <authorList>
            <person name="Varghese N."/>
            <person name="Submissions S."/>
        </authorList>
    </citation>
    <scope>NUCLEOTIDE SEQUENCE [LARGE SCALE GENOMIC DNA]</scope>
    <source>
        <strain evidence="14">DSM 15807</strain>
    </source>
</reference>
<dbReference type="PROSITE" id="PS01011">
    <property type="entry name" value="FOLYLPOLYGLU_SYNT_1"/>
    <property type="match status" value="1"/>
</dbReference>
<comment type="pathway">
    <text evidence="9 10">Cell wall biogenesis; peptidoglycan biosynthesis.</text>
</comment>
<comment type="PTM">
    <text evidence="9">Carboxylation is probably crucial for Mg(2+) binding and, consequently, for the gamma-phosphate positioning of ATP.</text>
</comment>
<proteinExistence type="inferred from homology"/>
<accession>A0A1M5TBS3</accession>
<dbReference type="PANTHER" id="PTHR23135:SF4">
    <property type="entry name" value="UDP-N-ACETYLMURAMOYL-L-ALANYL-D-GLUTAMATE--2,6-DIAMINOPIMELATE LIGASE MURE HOMOLOG, CHLOROPLASTIC"/>
    <property type="match status" value="1"/>
</dbReference>
<dbReference type="Gene3D" id="3.40.1190.10">
    <property type="entry name" value="Mur-like, catalytic domain"/>
    <property type="match status" value="1"/>
</dbReference>
<dbReference type="InterPro" id="IPR036615">
    <property type="entry name" value="Mur_ligase_C_dom_sf"/>
</dbReference>
<organism evidence="13 14">
    <name type="scientific">Thermosipho atlanticus DSM 15807</name>
    <dbReference type="NCBI Taxonomy" id="1123380"/>
    <lineage>
        <taxon>Bacteria</taxon>
        <taxon>Thermotogati</taxon>
        <taxon>Thermotogota</taxon>
        <taxon>Thermotogae</taxon>
        <taxon>Thermotogales</taxon>
        <taxon>Fervidobacteriaceae</taxon>
        <taxon>Thermosipho</taxon>
    </lineage>
</organism>
<dbReference type="NCBIfam" id="NF001126">
    <property type="entry name" value="PRK00139.1-4"/>
    <property type="match status" value="1"/>
</dbReference>
<evidence type="ECO:0000256" key="4">
    <source>
        <dbReference type="ARBA" id="ARBA00022741"/>
    </source>
</evidence>
<dbReference type="STRING" id="1123380.SAMN02745199_1259"/>
<dbReference type="InterPro" id="IPR035911">
    <property type="entry name" value="MurE/MurF_N"/>
</dbReference>
<dbReference type="EMBL" id="FQXN01000004">
    <property type="protein sequence ID" value="SHH47793.1"/>
    <property type="molecule type" value="Genomic_DNA"/>
</dbReference>
<dbReference type="EC" id="6.3.2.-" evidence="9"/>
<dbReference type="SUPFAM" id="SSF53623">
    <property type="entry name" value="MurD-like peptide ligases, catalytic domain"/>
    <property type="match status" value="1"/>
</dbReference>
<keyword evidence="9 10" id="KW-0131">Cell cycle</keyword>
<feature type="binding site" evidence="9">
    <location>
        <begin position="119"/>
        <end position="125"/>
    </location>
    <ligand>
        <name>ATP</name>
        <dbReference type="ChEBI" id="CHEBI:30616"/>
    </ligand>
</feature>
<dbReference type="InterPro" id="IPR004101">
    <property type="entry name" value="Mur_ligase_C"/>
</dbReference>
<dbReference type="SUPFAM" id="SSF63418">
    <property type="entry name" value="MurE/MurF N-terminal domain"/>
    <property type="match status" value="1"/>
</dbReference>
<comment type="similarity">
    <text evidence="1 9">Belongs to the MurCDEF family. MurE subfamily.</text>
</comment>
<evidence type="ECO:0000313" key="14">
    <source>
        <dbReference type="Proteomes" id="UP000242592"/>
    </source>
</evidence>
<comment type="cofactor">
    <cofactor evidence="9">
        <name>Mg(2+)</name>
        <dbReference type="ChEBI" id="CHEBI:18420"/>
    </cofactor>
</comment>
<dbReference type="GO" id="GO:0071555">
    <property type="term" value="P:cell wall organization"/>
    <property type="evidence" value="ECO:0007669"/>
    <property type="project" value="UniProtKB-KW"/>
</dbReference>
<gene>
    <name evidence="9" type="primary">murE</name>
    <name evidence="13" type="ORF">SAMN02745199_1259</name>
</gene>
<feature type="domain" description="Mur ligase central" evidence="12">
    <location>
        <begin position="117"/>
        <end position="313"/>
    </location>
</feature>
<evidence type="ECO:0000256" key="1">
    <source>
        <dbReference type="ARBA" id="ARBA00005898"/>
    </source>
</evidence>
<name>A0A1M5TBS3_9BACT</name>
<keyword evidence="9 10" id="KW-0132">Cell division</keyword>
<keyword evidence="14" id="KW-1185">Reference proteome</keyword>
<feature type="binding site" evidence="9">
    <location>
        <position position="41"/>
    </location>
    <ligand>
        <name>UDP-N-acetyl-alpha-D-muramoyl-L-alanyl-D-glutamate</name>
        <dbReference type="ChEBI" id="CHEBI:83900"/>
    </ligand>
</feature>
<dbReference type="InterPro" id="IPR005761">
    <property type="entry name" value="UDP-N-AcMur-Glu-dNH2Pim_ligase"/>
</dbReference>
<dbReference type="Gene3D" id="3.90.190.20">
    <property type="entry name" value="Mur ligase, C-terminal domain"/>
    <property type="match status" value="1"/>
</dbReference>
<dbReference type="GO" id="GO:0005737">
    <property type="term" value="C:cytoplasm"/>
    <property type="evidence" value="ECO:0007669"/>
    <property type="project" value="UniProtKB-SubCell"/>
</dbReference>
<feature type="binding site" evidence="9">
    <location>
        <position position="188"/>
    </location>
    <ligand>
        <name>UDP-N-acetyl-alpha-D-muramoyl-L-alanyl-D-glutamate</name>
        <dbReference type="ChEBI" id="CHEBI:83900"/>
    </ligand>
</feature>
<evidence type="ECO:0000259" key="12">
    <source>
        <dbReference type="Pfam" id="PF08245"/>
    </source>
</evidence>
<dbReference type="GO" id="GO:0005524">
    <property type="term" value="F:ATP binding"/>
    <property type="evidence" value="ECO:0007669"/>
    <property type="project" value="UniProtKB-UniRule"/>
</dbReference>
<keyword evidence="5 9" id="KW-0067">ATP-binding</keyword>
<evidence type="ECO:0000256" key="7">
    <source>
        <dbReference type="ARBA" id="ARBA00022984"/>
    </source>
</evidence>
<dbReference type="GO" id="GO:0000287">
    <property type="term" value="F:magnesium ion binding"/>
    <property type="evidence" value="ECO:0007669"/>
    <property type="project" value="UniProtKB-UniRule"/>
</dbReference>
<sequence length="501" mass="56419">MEFSKEWLFLKIKELLNALNSLVLNVNCDLETEIKHISSYSRDLKEETLFICREGLTFDSHSIIDKLYDQGVKVFIVEKEVSSFFPHIQVVDSRIAEAVIASEFYGKPFEKLITFGVTGTNGKTTCTHLFHHIMHSLGYKGSISGTVLNDIMGDKFYHHNTTPSSIEILRNMAKTVNNGGQYYGMEVSSHALAQYRVESIRFDVVGITNITRDHLDFHKTFEDYKKAKLHILNLLKPEGVAIVNHEYLKDIKNNNVRIVTFGVDRNSDYVIKEVTTNWSGTFFKLDTPYGPKSISSQLIGEYNAFNITLVLAALVEIGYDIDEVINVISTFRGVDGRFEIIHEARKLGIEVIVDFAHTPDALEKIILSLRKLSKGRIITVFGAGGQADKGKRPMMGEIASKYSDIAIITTDDPRGEDPNKIIKDVEKGLVPGSLSLSIVDRREAIETAITLANKGDVVLIAGRGHEPYQIFDDNYKKPFKDRDVAIDIIFQKINKGEKTFK</sequence>
<evidence type="ECO:0000256" key="9">
    <source>
        <dbReference type="HAMAP-Rule" id="MF_00208"/>
    </source>
</evidence>
<feature type="binding site" evidence="9">
    <location>
        <begin position="161"/>
        <end position="162"/>
    </location>
    <ligand>
        <name>UDP-N-acetyl-alpha-D-muramoyl-L-alanyl-D-glutamate</name>
        <dbReference type="ChEBI" id="CHEBI:83900"/>
    </ligand>
</feature>
<dbReference type="UniPathway" id="UPA00219"/>
<dbReference type="GO" id="GO:0051301">
    <property type="term" value="P:cell division"/>
    <property type="evidence" value="ECO:0007669"/>
    <property type="project" value="UniProtKB-KW"/>
</dbReference>
<evidence type="ECO:0000256" key="5">
    <source>
        <dbReference type="ARBA" id="ARBA00022840"/>
    </source>
</evidence>
<keyword evidence="8 9" id="KW-0961">Cell wall biogenesis/degradation</keyword>
<feature type="binding site" evidence="9">
    <location>
        <position position="194"/>
    </location>
    <ligand>
        <name>UDP-N-acetyl-alpha-D-muramoyl-L-alanyl-D-glutamate</name>
        <dbReference type="ChEBI" id="CHEBI:83900"/>
    </ligand>
</feature>
<evidence type="ECO:0000256" key="10">
    <source>
        <dbReference type="RuleBase" id="RU004135"/>
    </source>
</evidence>
<dbReference type="Pfam" id="PF02875">
    <property type="entry name" value="Mur_ligase_C"/>
    <property type="match status" value="1"/>
</dbReference>
<keyword evidence="9" id="KW-0460">Magnesium</keyword>
<dbReference type="HAMAP" id="MF_00208">
    <property type="entry name" value="MurE"/>
    <property type="match status" value="1"/>
</dbReference>
<dbReference type="AlphaFoldDB" id="A0A1M5TBS3"/>
<keyword evidence="2 9" id="KW-0963">Cytoplasm</keyword>